<dbReference type="Pfam" id="PF01420">
    <property type="entry name" value="Methylase_S"/>
    <property type="match status" value="1"/>
</dbReference>
<evidence type="ECO:0000313" key="5">
    <source>
        <dbReference type="EMBL" id="EEI65450.1"/>
    </source>
</evidence>
<protein>
    <submittedName>
        <fullName evidence="5">Type I restriction modification DNA specificity domain protein</fullName>
    </submittedName>
</protein>
<gene>
    <name evidence="5" type="ORF">HMPREF0534_1240</name>
</gene>
<dbReference type="CDD" id="cd16961">
    <property type="entry name" value="RMtype1_S_TRD-CR_like"/>
    <property type="match status" value="1"/>
</dbReference>
<sequence length="176" mass="19532">MKYRISDVASINESSISKSTYIGSVNYVDTSSVISGNFNGYRHYPSISEAPSRARRLVSKEDTVISTVRPNMKHVGFISSKSDCIYSTGFAVVSPKKDKIDPYYLYLFLSSNRVTEVLQSIGETSTSTYPSVKPSDIGNLVIDMPPLDEQHLIANRIRLIDEKKNQNSQINANLAA</sequence>
<evidence type="ECO:0000256" key="3">
    <source>
        <dbReference type="ARBA" id="ARBA00023125"/>
    </source>
</evidence>
<dbReference type="RefSeq" id="WP_003672014.1">
    <property type="nucleotide sequence ID" value="NZ_GG693680.1"/>
</dbReference>
<accession>A0A8D9S406</accession>
<dbReference type="InterPro" id="IPR044946">
    <property type="entry name" value="Restrct_endonuc_typeI_TRD_sf"/>
</dbReference>
<dbReference type="AlphaFoldDB" id="A0A8D9S406"/>
<dbReference type="SUPFAM" id="SSF116734">
    <property type="entry name" value="DNA methylase specificity domain"/>
    <property type="match status" value="1"/>
</dbReference>
<evidence type="ECO:0000259" key="4">
    <source>
        <dbReference type="Pfam" id="PF01420"/>
    </source>
</evidence>
<evidence type="ECO:0000256" key="1">
    <source>
        <dbReference type="ARBA" id="ARBA00010923"/>
    </source>
</evidence>
<dbReference type="Proteomes" id="UP000003419">
    <property type="component" value="Unassembled WGS sequence"/>
</dbReference>
<dbReference type="GO" id="GO:0009307">
    <property type="term" value="P:DNA restriction-modification system"/>
    <property type="evidence" value="ECO:0007669"/>
    <property type="project" value="UniProtKB-KW"/>
</dbReference>
<dbReference type="EMBL" id="ACHG01000135">
    <property type="protein sequence ID" value="EEI65450.1"/>
    <property type="molecule type" value="Genomic_DNA"/>
</dbReference>
<keyword evidence="3" id="KW-0238">DNA-binding</keyword>
<comment type="caution">
    <text evidence="5">The sequence shown here is derived from an EMBL/GenBank/DDBJ whole genome shotgun (WGS) entry which is preliminary data.</text>
</comment>
<organism evidence="5 6">
    <name type="scientific">Limosilactobacillus reuteri CF48-3A</name>
    <dbReference type="NCBI Taxonomy" id="525341"/>
    <lineage>
        <taxon>Bacteria</taxon>
        <taxon>Bacillati</taxon>
        <taxon>Bacillota</taxon>
        <taxon>Bacilli</taxon>
        <taxon>Lactobacillales</taxon>
        <taxon>Lactobacillaceae</taxon>
        <taxon>Limosilactobacillus</taxon>
    </lineage>
</organism>
<dbReference type="GO" id="GO:0003677">
    <property type="term" value="F:DNA binding"/>
    <property type="evidence" value="ECO:0007669"/>
    <property type="project" value="UniProtKB-KW"/>
</dbReference>
<comment type="similarity">
    <text evidence="1">Belongs to the type-I restriction system S methylase family.</text>
</comment>
<keyword evidence="2" id="KW-0680">Restriction system</keyword>
<dbReference type="InterPro" id="IPR000055">
    <property type="entry name" value="Restrct_endonuc_typeI_TRD"/>
</dbReference>
<dbReference type="InterPro" id="IPR052021">
    <property type="entry name" value="Type-I_RS_S_subunit"/>
</dbReference>
<evidence type="ECO:0000256" key="2">
    <source>
        <dbReference type="ARBA" id="ARBA00022747"/>
    </source>
</evidence>
<feature type="domain" description="Type I restriction modification DNA specificity" evidence="4">
    <location>
        <begin position="2"/>
        <end position="170"/>
    </location>
</feature>
<dbReference type="Gene3D" id="3.90.220.20">
    <property type="entry name" value="DNA methylase specificity domains"/>
    <property type="match status" value="1"/>
</dbReference>
<evidence type="ECO:0000313" key="6">
    <source>
        <dbReference type="Proteomes" id="UP000003419"/>
    </source>
</evidence>
<reference evidence="5 6" key="1">
    <citation type="submission" date="2009-01" db="EMBL/GenBank/DDBJ databases">
        <authorList>
            <person name="Qin X."/>
            <person name="Bachman B."/>
            <person name="Battles P."/>
            <person name="Bell A."/>
            <person name="Bess C."/>
            <person name="Bickham C."/>
            <person name="Chaboub L."/>
            <person name="Chen D."/>
            <person name="Coyle M."/>
            <person name="Deiros D.R."/>
            <person name="Dinh H."/>
            <person name="Forbes L."/>
            <person name="Fowler G."/>
            <person name="Francisco L."/>
            <person name="Fu Q."/>
            <person name="Gubbala S."/>
            <person name="Hale W."/>
            <person name="Han Y."/>
            <person name="Hemphill L."/>
            <person name="Highlander S.K."/>
            <person name="Hirani K."/>
            <person name="Hogues M."/>
            <person name="Jackson L."/>
            <person name="Jakkamsetti A."/>
            <person name="Javaid M."/>
            <person name="Jiang H."/>
            <person name="Korchina V."/>
            <person name="Kovar C."/>
            <person name="Lara F."/>
            <person name="Lee S."/>
            <person name="Mata R."/>
            <person name="Mathew T."/>
            <person name="Moen C."/>
            <person name="Morales K."/>
            <person name="Munidasa M."/>
            <person name="Nazareth L."/>
            <person name="Ngo R."/>
            <person name="Nguyen L."/>
            <person name="Okwuonu G."/>
            <person name="Ongeri F."/>
            <person name="Patil S."/>
            <person name="Petrosino J."/>
            <person name="Pham C."/>
            <person name="Pham P."/>
            <person name="Pu L.-L."/>
            <person name="Puazo M."/>
            <person name="Raj R."/>
            <person name="Reid J."/>
            <person name="Rouhana J."/>
            <person name="Saada N."/>
            <person name="Shang Y."/>
            <person name="Simmons D."/>
            <person name="Thornton R."/>
            <person name="Warren J."/>
            <person name="Weissenberger G."/>
            <person name="Zhang J."/>
            <person name="Zhang L."/>
            <person name="Zhou C."/>
            <person name="Zhu D."/>
            <person name="Muzny D."/>
            <person name="Worley K."/>
            <person name="Gibbs R."/>
        </authorList>
    </citation>
    <scope>NUCLEOTIDE SEQUENCE [LARGE SCALE GENOMIC DNA]</scope>
    <source>
        <strain evidence="5 6">CF48-3A</strain>
    </source>
</reference>
<dbReference type="PANTHER" id="PTHR30408:SF13">
    <property type="entry name" value="TYPE I RESTRICTION ENZYME HINDI SPECIFICITY SUBUNIT"/>
    <property type="match status" value="1"/>
</dbReference>
<dbReference type="PANTHER" id="PTHR30408">
    <property type="entry name" value="TYPE-1 RESTRICTION ENZYME ECOKI SPECIFICITY PROTEIN"/>
    <property type="match status" value="1"/>
</dbReference>
<proteinExistence type="inferred from homology"/>
<name>A0A8D9S406_LIMRT</name>